<dbReference type="PANTHER" id="PTHR35174:SF4">
    <property type="entry name" value="BLL7163 PROTEIN"/>
    <property type="match status" value="1"/>
</dbReference>
<dbReference type="PANTHER" id="PTHR35174">
    <property type="entry name" value="BLL7171 PROTEIN-RELATED"/>
    <property type="match status" value="1"/>
</dbReference>
<evidence type="ECO:0000256" key="1">
    <source>
        <dbReference type="ARBA" id="ARBA00007689"/>
    </source>
</evidence>
<evidence type="ECO:0000313" key="3">
    <source>
        <dbReference type="EMBL" id="SEG54915.1"/>
    </source>
</evidence>
<dbReference type="AlphaFoldDB" id="A0A1H6B3F8"/>
<name>A0A1H6B3F8_9HYPH</name>
<accession>A0A1H6B3F8</accession>
<dbReference type="Proteomes" id="UP000236743">
    <property type="component" value="Unassembled WGS sequence"/>
</dbReference>
<dbReference type="Gene3D" id="3.30.70.1060">
    <property type="entry name" value="Dimeric alpha+beta barrel"/>
    <property type="match status" value="1"/>
</dbReference>
<evidence type="ECO:0000313" key="4">
    <source>
        <dbReference type="Proteomes" id="UP000236743"/>
    </source>
</evidence>
<dbReference type="InterPro" id="IPR011008">
    <property type="entry name" value="Dimeric_a/b-barrel"/>
</dbReference>
<evidence type="ECO:0000259" key="2">
    <source>
        <dbReference type="Pfam" id="PF03795"/>
    </source>
</evidence>
<organism evidence="3 4">
    <name type="scientific">Bosea lathyri</name>
    <dbReference type="NCBI Taxonomy" id="1036778"/>
    <lineage>
        <taxon>Bacteria</taxon>
        <taxon>Pseudomonadati</taxon>
        <taxon>Pseudomonadota</taxon>
        <taxon>Alphaproteobacteria</taxon>
        <taxon>Hyphomicrobiales</taxon>
        <taxon>Boseaceae</taxon>
        <taxon>Bosea</taxon>
    </lineage>
</organism>
<dbReference type="RefSeq" id="WP_103873593.1">
    <property type="nucleotide sequence ID" value="NZ_FNUY01000006.1"/>
</dbReference>
<dbReference type="InterPro" id="IPR005545">
    <property type="entry name" value="YCII"/>
</dbReference>
<sequence length="139" mass="15650">MRYMIIVRATKDSEAGIFPEDDALMASMATYHEELAKAGVLLEGSGLKPSSKGWRIRHAADGRSTVVDGPFAETKELIAGYTVIKVNSREEALDWSRRFPRPFELGQDCEIEIRELYELEDFETMGSVQRFRDIGMGSV</sequence>
<dbReference type="EMBL" id="FNUY01000006">
    <property type="protein sequence ID" value="SEG54915.1"/>
    <property type="molecule type" value="Genomic_DNA"/>
</dbReference>
<comment type="similarity">
    <text evidence="1">Belongs to the YciI family.</text>
</comment>
<keyword evidence="4" id="KW-1185">Reference proteome</keyword>
<reference evidence="3 4" key="1">
    <citation type="submission" date="2016-10" db="EMBL/GenBank/DDBJ databases">
        <authorList>
            <person name="de Groot N.N."/>
        </authorList>
    </citation>
    <scope>NUCLEOTIDE SEQUENCE [LARGE SCALE GENOMIC DNA]</scope>
    <source>
        <strain evidence="3 4">DSM 26656</strain>
    </source>
</reference>
<dbReference type="OrthoDB" id="9807535at2"/>
<dbReference type="SUPFAM" id="SSF54909">
    <property type="entry name" value="Dimeric alpha+beta barrel"/>
    <property type="match status" value="1"/>
</dbReference>
<gene>
    <name evidence="3" type="ORF">SAMN04488115_106328</name>
</gene>
<protein>
    <submittedName>
        <fullName evidence="3">Uncharacterized conserved protein</fullName>
    </submittedName>
</protein>
<proteinExistence type="inferred from homology"/>
<dbReference type="Pfam" id="PF03795">
    <property type="entry name" value="YCII"/>
    <property type="match status" value="1"/>
</dbReference>
<feature type="domain" description="YCII-related" evidence="2">
    <location>
        <begin position="1"/>
        <end position="114"/>
    </location>
</feature>